<dbReference type="Proteomes" id="UP000677228">
    <property type="component" value="Unassembled WGS sequence"/>
</dbReference>
<gene>
    <name evidence="1" type="ORF">OVA965_LOCUS15537</name>
    <name evidence="2" type="ORF">TMI583_LOCUS15543</name>
</gene>
<dbReference type="Proteomes" id="UP000682733">
    <property type="component" value="Unassembled WGS sequence"/>
</dbReference>
<dbReference type="EMBL" id="CAJOBA010007021">
    <property type="protein sequence ID" value="CAF3790292.1"/>
    <property type="molecule type" value="Genomic_DNA"/>
</dbReference>
<comment type="caution">
    <text evidence="1">The sequence shown here is derived from an EMBL/GenBank/DDBJ whole genome shotgun (WGS) entry which is preliminary data.</text>
</comment>
<dbReference type="AlphaFoldDB" id="A0A8S2E123"/>
<name>A0A8S2E123_9BILA</name>
<evidence type="ECO:0000313" key="1">
    <source>
        <dbReference type="EMBL" id="CAF1021708.1"/>
    </source>
</evidence>
<accession>A0A8S2E123</accession>
<protein>
    <submittedName>
        <fullName evidence="1">Uncharacterized protein</fullName>
    </submittedName>
</protein>
<reference evidence="1" key="1">
    <citation type="submission" date="2021-02" db="EMBL/GenBank/DDBJ databases">
        <authorList>
            <person name="Nowell W R."/>
        </authorList>
    </citation>
    <scope>NUCLEOTIDE SEQUENCE</scope>
</reference>
<organism evidence="1 3">
    <name type="scientific">Didymodactylos carnosus</name>
    <dbReference type="NCBI Taxonomy" id="1234261"/>
    <lineage>
        <taxon>Eukaryota</taxon>
        <taxon>Metazoa</taxon>
        <taxon>Spiralia</taxon>
        <taxon>Gnathifera</taxon>
        <taxon>Rotifera</taxon>
        <taxon>Eurotatoria</taxon>
        <taxon>Bdelloidea</taxon>
        <taxon>Philodinida</taxon>
        <taxon>Philodinidae</taxon>
        <taxon>Didymodactylos</taxon>
    </lineage>
</organism>
<evidence type="ECO:0000313" key="2">
    <source>
        <dbReference type="EMBL" id="CAF3790292.1"/>
    </source>
</evidence>
<proteinExistence type="predicted"/>
<sequence length="90" mass="10341">MEVYQEGSGQTEKKFNFDGGKIVYATEAAKHRPTGGVKSKGQSDYHYYLTKLHLFSDENGKDDEDKFVIIREEKGERMSDPRHAMKYCTS</sequence>
<dbReference type="EMBL" id="CAJNOK010007013">
    <property type="protein sequence ID" value="CAF1021708.1"/>
    <property type="molecule type" value="Genomic_DNA"/>
</dbReference>
<evidence type="ECO:0000313" key="3">
    <source>
        <dbReference type="Proteomes" id="UP000677228"/>
    </source>
</evidence>